<organism evidence="2 3">
    <name type="scientific">Malus baccata</name>
    <name type="common">Siberian crab apple</name>
    <name type="synonym">Pyrus baccata</name>
    <dbReference type="NCBI Taxonomy" id="106549"/>
    <lineage>
        <taxon>Eukaryota</taxon>
        <taxon>Viridiplantae</taxon>
        <taxon>Streptophyta</taxon>
        <taxon>Embryophyta</taxon>
        <taxon>Tracheophyta</taxon>
        <taxon>Spermatophyta</taxon>
        <taxon>Magnoliopsida</taxon>
        <taxon>eudicotyledons</taxon>
        <taxon>Gunneridae</taxon>
        <taxon>Pentapetalae</taxon>
        <taxon>rosids</taxon>
        <taxon>fabids</taxon>
        <taxon>Rosales</taxon>
        <taxon>Rosaceae</taxon>
        <taxon>Amygdaloideae</taxon>
        <taxon>Maleae</taxon>
        <taxon>Malus</taxon>
    </lineage>
</organism>
<keyword evidence="1" id="KW-0472">Membrane</keyword>
<name>A0A540LD28_MALBA</name>
<protein>
    <submittedName>
        <fullName evidence="2">Uncharacterized protein</fullName>
    </submittedName>
</protein>
<dbReference type="Proteomes" id="UP000315295">
    <property type="component" value="Unassembled WGS sequence"/>
</dbReference>
<dbReference type="EMBL" id="VIEB01000639">
    <property type="protein sequence ID" value="TQD84386.1"/>
    <property type="molecule type" value="Genomic_DNA"/>
</dbReference>
<gene>
    <name evidence="2" type="ORF">C1H46_030041</name>
</gene>
<keyword evidence="1" id="KW-1133">Transmembrane helix</keyword>
<reference evidence="2 3" key="1">
    <citation type="journal article" date="2019" name="G3 (Bethesda)">
        <title>Sequencing of a Wild Apple (Malus baccata) Genome Unravels the Differences Between Cultivated and Wild Apple Species Regarding Disease Resistance and Cold Tolerance.</title>
        <authorList>
            <person name="Chen X."/>
        </authorList>
    </citation>
    <scope>NUCLEOTIDE SEQUENCE [LARGE SCALE GENOMIC DNA]</scope>
    <source>
        <strain evidence="3">cv. Shandingzi</strain>
        <tissue evidence="2">Leaves</tissue>
    </source>
</reference>
<evidence type="ECO:0000313" key="2">
    <source>
        <dbReference type="EMBL" id="TQD84386.1"/>
    </source>
</evidence>
<accession>A0A540LD28</accession>
<keyword evidence="3" id="KW-1185">Reference proteome</keyword>
<feature type="transmembrane region" description="Helical" evidence="1">
    <location>
        <begin position="6"/>
        <end position="25"/>
    </location>
</feature>
<evidence type="ECO:0000313" key="3">
    <source>
        <dbReference type="Proteomes" id="UP000315295"/>
    </source>
</evidence>
<comment type="caution">
    <text evidence="2">The sequence shown here is derived from an EMBL/GenBank/DDBJ whole genome shotgun (WGS) entry which is preliminary data.</text>
</comment>
<proteinExistence type="predicted"/>
<keyword evidence="1" id="KW-0812">Transmembrane</keyword>
<dbReference type="AlphaFoldDB" id="A0A540LD28"/>
<evidence type="ECO:0000256" key="1">
    <source>
        <dbReference type="SAM" id="Phobius"/>
    </source>
</evidence>
<sequence length="68" mass="6981">MVVAWLTSLVAAIVVGVVIIGLGWWRSKDGGIDDGVVMMVLVMVIAIKGGDDGHGKNGGEAMVTATSR</sequence>